<dbReference type="Proteomes" id="UP000790709">
    <property type="component" value="Unassembled WGS sequence"/>
</dbReference>
<gene>
    <name evidence="1" type="ORF">BV22DRAFT_1052137</name>
</gene>
<keyword evidence="2" id="KW-1185">Reference proteome</keyword>
<evidence type="ECO:0000313" key="2">
    <source>
        <dbReference type="Proteomes" id="UP000790709"/>
    </source>
</evidence>
<reference evidence="1" key="1">
    <citation type="journal article" date="2021" name="New Phytol.">
        <title>Evolutionary innovations through gain and loss of genes in the ectomycorrhizal Boletales.</title>
        <authorList>
            <person name="Wu G."/>
            <person name="Miyauchi S."/>
            <person name="Morin E."/>
            <person name="Kuo A."/>
            <person name="Drula E."/>
            <person name="Varga T."/>
            <person name="Kohler A."/>
            <person name="Feng B."/>
            <person name="Cao Y."/>
            <person name="Lipzen A."/>
            <person name="Daum C."/>
            <person name="Hundley H."/>
            <person name="Pangilinan J."/>
            <person name="Johnson J."/>
            <person name="Barry K."/>
            <person name="LaButti K."/>
            <person name="Ng V."/>
            <person name="Ahrendt S."/>
            <person name="Min B."/>
            <person name="Choi I.G."/>
            <person name="Park H."/>
            <person name="Plett J.M."/>
            <person name="Magnuson J."/>
            <person name="Spatafora J.W."/>
            <person name="Nagy L.G."/>
            <person name="Henrissat B."/>
            <person name="Grigoriev I.V."/>
            <person name="Yang Z.L."/>
            <person name="Xu J."/>
            <person name="Martin F.M."/>
        </authorList>
    </citation>
    <scope>NUCLEOTIDE SEQUENCE</scope>
    <source>
        <strain evidence="1">KUC20120723A-06</strain>
    </source>
</reference>
<sequence length="760" mass="83142">MANSYTLSKEAMNVLKASAEQSVVDGDLNAADREYLDGLLGSLTGVLAHLAPSASTSKFKFAVIPADAKTSRELVDECIRSSESAAASLQASQAQTPGRDPAARTPQPQGGQGRPGSSGSSGKRPADPQGGEPPAKRRKPAGKLLGFHLRELLALVEGIPEVKEAVELLEEAVDLALKGAGPELPTYHLGRVKQLLPGNQEVTRAARLLELSIVHGKMCTGVKNRIGAEPCDACSSVWVPMWNRVQGLFNMAVSRDSQDGDHWGSVELYSTMQHILSFWIRDGTPNMFWFRFGTPNMFAPEGQRMSAHSQVVIGTQHILSGRIRFGMPDAFAPKVQCLSAHSRVVVCTSIVSHNNQRYVDCLYDPYVWCLWIRIGTGILRSRGVESGAATMGVTGGSQCDIAAEPMLLCPPGPTSDSPRKSNFNSSPRLDMLEILRFFIFKPFRFGTTNSSCAQKVVTKWCRGIFVRGKSRAGDIWANATTSRSFGRRDLEVIRHVRSRFPAASPPTITFNRDLPLNPAPSPTIKLSFVPGLYTSDSTARQRAQWQCAVACEADVRYIDWYCQEKPDEAVVVVGYHISPDVKTFWGKVRHYTVDFVKVTGGHRKPVGSGHIYYSRKDRRWRAIAYGNVRTKALHLILARRSTWAKYPLSRIGLIFLYARYLVEYRVAMSVWDASVNRSQTQRAALDSIRARDGQRILLGGLRFGSANIFDPGADASTFCNAVEGTVTASRSVRGVPADPARNGTAAMGGVDTGDMVTFGT</sequence>
<protein>
    <submittedName>
        <fullName evidence="1">Uncharacterized protein</fullName>
    </submittedName>
</protein>
<comment type="caution">
    <text evidence="1">The sequence shown here is derived from an EMBL/GenBank/DDBJ whole genome shotgun (WGS) entry which is preliminary data.</text>
</comment>
<evidence type="ECO:0000313" key="1">
    <source>
        <dbReference type="EMBL" id="KAH7917871.1"/>
    </source>
</evidence>
<accession>A0ACB8AWE5</accession>
<name>A0ACB8AWE5_9AGAM</name>
<proteinExistence type="predicted"/>
<organism evidence="1 2">
    <name type="scientific">Leucogyrophana mollusca</name>
    <dbReference type="NCBI Taxonomy" id="85980"/>
    <lineage>
        <taxon>Eukaryota</taxon>
        <taxon>Fungi</taxon>
        <taxon>Dikarya</taxon>
        <taxon>Basidiomycota</taxon>
        <taxon>Agaricomycotina</taxon>
        <taxon>Agaricomycetes</taxon>
        <taxon>Agaricomycetidae</taxon>
        <taxon>Boletales</taxon>
        <taxon>Boletales incertae sedis</taxon>
        <taxon>Leucogyrophana</taxon>
    </lineage>
</organism>
<dbReference type="EMBL" id="MU266912">
    <property type="protein sequence ID" value="KAH7917871.1"/>
    <property type="molecule type" value="Genomic_DNA"/>
</dbReference>